<dbReference type="RefSeq" id="WP_379694624.1">
    <property type="nucleotide sequence ID" value="NZ_JBHSXH010000011.1"/>
</dbReference>
<name>A0ABD5U2F6_9EURY</name>
<comment type="caution">
    <text evidence="4">The sequence shown here is derived from an EMBL/GenBank/DDBJ whole genome shotgun (WGS) entry which is preliminary data.</text>
</comment>
<reference evidence="4 5" key="1">
    <citation type="journal article" date="2019" name="Int. J. Syst. Evol. Microbiol.">
        <title>The Global Catalogue of Microorganisms (GCM) 10K type strain sequencing project: providing services to taxonomists for standard genome sequencing and annotation.</title>
        <authorList>
            <consortium name="The Broad Institute Genomics Platform"/>
            <consortium name="The Broad Institute Genome Sequencing Center for Infectious Disease"/>
            <person name="Wu L."/>
            <person name="Ma J."/>
        </authorList>
    </citation>
    <scope>NUCLEOTIDE SEQUENCE [LARGE SCALE GENOMIC DNA]</scope>
    <source>
        <strain evidence="4 5">YIM 94188</strain>
    </source>
</reference>
<evidence type="ECO:0000256" key="1">
    <source>
        <dbReference type="ARBA" id="ARBA00023015"/>
    </source>
</evidence>
<dbReference type="PANTHER" id="PTHR34236">
    <property type="entry name" value="DIMETHYL SULFOXIDE REDUCTASE TRANSCRIPTIONAL ACTIVATOR"/>
    <property type="match status" value="1"/>
</dbReference>
<keyword evidence="2" id="KW-0804">Transcription</keyword>
<evidence type="ECO:0000313" key="5">
    <source>
        <dbReference type="Proteomes" id="UP001596408"/>
    </source>
</evidence>
<dbReference type="EMBL" id="JBHSXH010000011">
    <property type="protein sequence ID" value="MFC6824942.1"/>
    <property type="molecule type" value="Genomic_DNA"/>
</dbReference>
<keyword evidence="1" id="KW-0805">Transcription regulation</keyword>
<evidence type="ECO:0000313" key="4">
    <source>
        <dbReference type="EMBL" id="MFC6824942.1"/>
    </source>
</evidence>
<dbReference type="Proteomes" id="UP001596408">
    <property type="component" value="Unassembled WGS sequence"/>
</dbReference>
<dbReference type="Pfam" id="PF04967">
    <property type="entry name" value="HTH_10"/>
    <property type="match status" value="1"/>
</dbReference>
<feature type="domain" description="HTH bat-type" evidence="3">
    <location>
        <begin position="159"/>
        <end position="210"/>
    </location>
</feature>
<dbReference type="InterPro" id="IPR007050">
    <property type="entry name" value="HTH_bacterioopsin"/>
</dbReference>
<dbReference type="PANTHER" id="PTHR34236:SF1">
    <property type="entry name" value="DIMETHYL SULFOXIDE REDUCTASE TRANSCRIPTIONAL ACTIVATOR"/>
    <property type="match status" value="1"/>
</dbReference>
<accession>A0ABD5U2F6</accession>
<proteinExistence type="predicted"/>
<evidence type="ECO:0000259" key="3">
    <source>
        <dbReference type="Pfam" id="PF04967"/>
    </source>
</evidence>
<keyword evidence="5" id="KW-1185">Reference proteome</keyword>
<protein>
    <submittedName>
        <fullName evidence="4">Helix-turn-helix domain-containing protein</fullName>
    </submittedName>
</protein>
<organism evidence="4 5">
    <name type="scientific">Halopelagius fulvigenes</name>
    <dbReference type="NCBI Taxonomy" id="1198324"/>
    <lineage>
        <taxon>Archaea</taxon>
        <taxon>Methanobacteriati</taxon>
        <taxon>Methanobacteriota</taxon>
        <taxon>Stenosarchaea group</taxon>
        <taxon>Halobacteria</taxon>
        <taxon>Halobacteriales</taxon>
        <taxon>Haloferacaceae</taxon>
    </lineage>
</organism>
<sequence length="221" mass="25113">MTVTAKIHITHDKLALVPTLRTLDDISIRVITQGTTSPGTTLFPFLIDYDDRDELERAFEDDLTVERYELVSWGDRRGIYYIEHTPETKLISTAVTDVNGFLTYTETKGRGWLVQLLLPDKDALNTVWQYARENDISLNIIDIYGSESMSEESDNSYGLTPEQRAALLTAYEKGYFQEPRDMSLIDVADEMGLSSTAMSGRLRRGMQNLIRATIVESQDEK</sequence>
<gene>
    <name evidence="4" type="ORF">ACFQEV_08045</name>
</gene>
<dbReference type="AlphaFoldDB" id="A0ABD5U2F6"/>
<evidence type="ECO:0000256" key="2">
    <source>
        <dbReference type="ARBA" id="ARBA00023163"/>
    </source>
</evidence>